<keyword evidence="5" id="KW-0235">DNA replication</keyword>
<sequence>MSQTVSARGGNTKPPARSRARTFCITLYYHDIDKVECLKNYMVEKGIDCVLGKEICPETQRQHIQGYLEFEYQVSFSTLKKKFPDMHIERCKDKIKGREYCLKDGDIYFDMHPPPVDKFLKNEPKWWQTEILEKIKEEPDDRTINWYYDLVGGCGKTTLAKHIVTKYKRQCIYTGGKAADVKFGVNKFMKEKKNNLRIVIFDYTRSQEQFISYEAIESVKNGIFFSTKFESEMCYFDSPHVFVFANYPPDESKLSKDRWNIVEITEE</sequence>
<evidence type="ECO:0000313" key="16">
    <source>
        <dbReference type="EMBL" id="AUM61852.1"/>
    </source>
</evidence>
<keyword evidence="8" id="KW-0547">Nucleotide-binding</keyword>
<evidence type="ECO:0000256" key="1">
    <source>
        <dbReference type="ARBA" id="ARBA00001936"/>
    </source>
</evidence>
<dbReference type="InterPro" id="IPR049912">
    <property type="entry name" value="CRESS_DNA_REP"/>
</dbReference>
<organism evidence="16">
    <name type="scientific">uncultured virus</name>
    <dbReference type="NCBI Taxonomy" id="340016"/>
    <lineage>
        <taxon>Viruses</taxon>
        <taxon>environmental samples</taxon>
    </lineage>
</organism>
<keyword evidence="11" id="KW-0190">Covalent protein-DNA linkage</keyword>
<evidence type="ECO:0000256" key="14">
    <source>
        <dbReference type="ARBA" id="ARBA00049360"/>
    </source>
</evidence>
<evidence type="ECO:0000256" key="2">
    <source>
        <dbReference type="ARBA" id="ARBA00004147"/>
    </source>
</evidence>
<dbReference type="GO" id="GO:0000166">
    <property type="term" value="F:nucleotide binding"/>
    <property type="evidence" value="ECO:0007669"/>
    <property type="project" value="UniProtKB-KW"/>
</dbReference>
<accession>A0A2K9LSK3</accession>
<comment type="cofactor">
    <cofactor evidence="1">
        <name>Mn(2+)</name>
        <dbReference type="ChEBI" id="CHEBI:29035"/>
    </cofactor>
</comment>
<dbReference type="Pfam" id="PF00910">
    <property type="entry name" value="RNA_helicase"/>
    <property type="match status" value="1"/>
</dbReference>
<keyword evidence="7" id="KW-0479">Metal-binding</keyword>
<keyword evidence="6" id="KW-0540">Nuclease</keyword>
<evidence type="ECO:0000256" key="10">
    <source>
        <dbReference type="ARBA" id="ARBA00022801"/>
    </source>
</evidence>
<dbReference type="EMBL" id="KY487892">
    <property type="protein sequence ID" value="AUM61852.1"/>
    <property type="molecule type" value="Genomic_DNA"/>
</dbReference>
<keyword evidence="3" id="KW-0808">Transferase</keyword>
<dbReference type="PROSITE" id="PS52020">
    <property type="entry name" value="CRESS_DNA_REP"/>
    <property type="match status" value="1"/>
</dbReference>
<dbReference type="Pfam" id="PF02407">
    <property type="entry name" value="Viral_Rep"/>
    <property type="match status" value="1"/>
</dbReference>
<dbReference type="GO" id="GO:0004519">
    <property type="term" value="F:endonuclease activity"/>
    <property type="evidence" value="ECO:0007669"/>
    <property type="project" value="UniProtKB-KW"/>
</dbReference>
<evidence type="ECO:0000256" key="6">
    <source>
        <dbReference type="ARBA" id="ARBA00022722"/>
    </source>
</evidence>
<evidence type="ECO:0000256" key="5">
    <source>
        <dbReference type="ARBA" id="ARBA00022705"/>
    </source>
</evidence>
<evidence type="ECO:0000256" key="8">
    <source>
        <dbReference type="ARBA" id="ARBA00022741"/>
    </source>
</evidence>
<feature type="domain" description="CRESS-DNA virus Rep endonuclease" evidence="15">
    <location>
        <begin position="17"/>
        <end position="114"/>
    </location>
</feature>
<keyword evidence="13" id="KW-0511">Multifunctional enzyme</keyword>
<dbReference type="GO" id="GO:0003724">
    <property type="term" value="F:RNA helicase activity"/>
    <property type="evidence" value="ECO:0007669"/>
    <property type="project" value="InterPro"/>
</dbReference>
<dbReference type="GO" id="GO:0046872">
    <property type="term" value="F:metal ion binding"/>
    <property type="evidence" value="ECO:0007669"/>
    <property type="project" value="UniProtKB-KW"/>
</dbReference>
<dbReference type="GO" id="GO:0003677">
    <property type="term" value="F:DNA binding"/>
    <property type="evidence" value="ECO:0007669"/>
    <property type="project" value="UniProtKB-KW"/>
</dbReference>
<keyword evidence="10" id="KW-0378">Hydrolase</keyword>
<evidence type="ECO:0000256" key="11">
    <source>
        <dbReference type="ARBA" id="ARBA00023124"/>
    </source>
</evidence>
<dbReference type="GO" id="GO:0006260">
    <property type="term" value="P:DNA replication"/>
    <property type="evidence" value="ECO:0007669"/>
    <property type="project" value="UniProtKB-KW"/>
</dbReference>
<evidence type="ECO:0000256" key="13">
    <source>
        <dbReference type="ARBA" id="ARBA00023268"/>
    </source>
</evidence>
<reference evidence="16" key="1">
    <citation type="submission" date="2017-01" db="EMBL/GenBank/DDBJ databases">
        <title>High-throughput sequencing uncovers low homogeneity in the biogeography of single-stranded DNA viruses.</title>
        <authorList>
            <person name="Pearson V.M."/>
            <person name="Rokyta D.R."/>
        </authorList>
    </citation>
    <scope>NUCLEOTIDE SEQUENCE</scope>
</reference>
<proteinExistence type="predicted"/>
<evidence type="ECO:0000256" key="9">
    <source>
        <dbReference type="ARBA" id="ARBA00022759"/>
    </source>
</evidence>
<dbReference type="GO" id="GO:0042025">
    <property type="term" value="C:host cell nucleus"/>
    <property type="evidence" value="ECO:0007669"/>
    <property type="project" value="UniProtKB-SubCell"/>
</dbReference>
<keyword evidence="12" id="KW-0238">DNA-binding</keyword>
<dbReference type="Gene3D" id="3.40.1310.20">
    <property type="match status" value="1"/>
</dbReference>
<dbReference type="GO" id="GO:0003723">
    <property type="term" value="F:RNA binding"/>
    <property type="evidence" value="ECO:0007669"/>
    <property type="project" value="InterPro"/>
</dbReference>
<name>A0A2K9LSK3_9VIRU</name>
<keyword evidence="4" id="KW-0548">Nucleotidyltransferase</keyword>
<evidence type="ECO:0000256" key="7">
    <source>
        <dbReference type="ARBA" id="ARBA00022723"/>
    </source>
</evidence>
<protein>
    <submittedName>
        <fullName evidence="16">Rep</fullName>
    </submittedName>
</protein>
<comment type="subcellular location">
    <subcellularLocation>
        <location evidence="2">Host nucleus</location>
    </subcellularLocation>
</comment>
<evidence type="ECO:0000256" key="12">
    <source>
        <dbReference type="ARBA" id="ARBA00023125"/>
    </source>
</evidence>
<dbReference type="GO" id="GO:0016787">
    <property type="term" value="F:hydrolase activity"/>
    <property type="evidence" value="ECO:0007669"/>
    <property type="project" value="UniProtKB-KW"/>
</dbReference>
<comment type="catalytic activity">
    <reaction evidence="14">
        <text>ATP + H2O = ADP + phosphate + H(+)</text>
        <dbReference type="Rhea" id="RHEA:13065"/>
        <dbReference type="ChEBI" id="CHEBI:15377"/>
        <dbReference type="ChEBI" id="CHEBI:15378"/>
        <dbReference type="ChEBI" id="CHEBI:30616"/>
        <dbReference type="ChEBI" id="CHEBI:43474"/>
        <dbReference type="ChEBI" id="CHEBI:456216"/>
    </reaction>
</comment>
<keyword evidence="9" id="KW-0255">Endonuclease</keyword>
<gene>
    <name evidence="16" type="primary">Rep</name>
</gene>
<evidence type="ECO:0000259" key="15">
    <source>
        <dbReference type="PROSITE" id="PS52020"/>
    </source>
</evidence>
<evidence type="ECO:0000256" key="4">
    <source>
        <dbReference type="ARBA" id="ARBA00022695"/>
    </source>
</evidence>
<dbReference type="InterPro" id="IPR000605">
    <property type="entry name" value="Helicase_SF3_ssDNA/RNA_vir"/>
</dbReference>
<evidence type="ECO:0000256" key="3">
    <source>
        <dbReference type="ARBA" id="ARBA00022679"/>
    </source>
</evidence>
<dbReference type="GO" id="GO:0016779">
    <property type="term" value="F:nucleotidyltransferase activity"/>
    <property type="evidence" value="ECO:0007669"/>
    <property type="project" value="UniProtKB-KW"/>
</dbReference>